<comment type="caution">
    <text evidence="8">The sequence shown here is derived from an EMBL/GenBank/DDBJ whole genome shotgun (WGS) entry which is preliminary data.</text>
</comment>
<dbReference type="InterPro" id="IPR000719">
    <property type="entry name" value="Prot_kinase_dom"/>
</dbReference>
<sequence length="562" mass="61664">MLSEGATLTGETGKKYLAVSPLGQSNVWTAVEQSNNPKKPVQVVVIKEPGEVDTEPGWPSFQNEMIMHEVFKDSPAIRQQLDRIPPLKAGDPPMIVLEITETTLWGARTKRPMSLAEIKTVAKDVLVGLRDVHAQGLVYADLKPQNIMVDGFNAESEGKDDHLKAKLGDLGLVMEPMNGKVQPISYRAPEVYLKGDITSRVDVWGWALIYCHLLEARTRFSKTGLYDDLDTKSGGMKEREDAVKSALTNDYKLQNEPVYGSVPLPQNDPTKHKGDQWELLRQRGLEDGEVDFLRWVLKADPYQRPSVNQILESGWLDKTAEEVAASGFTPPEFEFLEYDPKRATPDEFAAQEKQEASNNKQDQGNYFGLGQTQQQTRPAMTEKRYHSAEDEVPVKKMYVPDAKLTAPAEQQQAGPASTAIPTQPTQTSTSAVQPTQFQSAENSSTSTSTSALQPTPFKDVSSYFQDTAAPSPFSGNGSIQSNVAATPFKSMDATETTTIPSSYTNVGSTGNKMEPAPFNNTTTIQDASAPVSFTNINESSVSSAPQRPPLNTTNTGTFLSYQ</sequence>
<evidence type="ECO:0000313" key="8">
    <source>
        <dbReference type="EMBL" id="THX06622.1"/>
    </source>
</evidence>
<evidence type="ECO:0000256" key="1">
    <source>
        <dbReference type="ARBA" id="ARBA00022679"/>
    </source>
</evidence>
<gene>
    <name evidence="8" type="ORF">D6D13_06469</name>
</gene>
<evidence type="ECO:0000259" key="7">
    <source>
        <dbReference type="PROSITE" id="PS50011"/>
    </source>
</evidence>
<evidence type="ECO:0000256" key="4">
    <source>
        <dbReference type="ARBA" id="ARBA00022840"/>
    </source>
</evidence>
<keyword evidence="3 8" id="KW-0418">Kinase</keyword>
<evidence type="ECO:0000256" key="5">
    <source>
        <dbReference type="ARBA" id="ARBA00037982"/>
    </source>
</evidence>
<feature type="region of interest" description="Disordered" evidence="6">
    <location>
        <begin position="348"/>
        <end position="393"/>
    </location>
</feature>
<keyword evidence="2" id="KW-0547">Nucleotide-binding</keyword>
<dbReference type="InterPro" id="IPR008271">
    <property type="entry name" value="Ser/Thr_kinase_AS"/>
</dbReference>
<dbReference type="AlphaFoldDB" id="A0A4S9CHI8"/>
<feature type="compositionally biased region" description="Basic and acidic residues" evidence="6">
    <location>
        <begin position="380"/>
        <end position="393"/>
    </location>
</feature>
<name>A0A4S9CHI8_AURPU</name>
<keyword evidence="1" id="KW-0808">Transferase</keyword>
<proteinExistence type="inferred from homology"/>
<dbReference type="PANTHER" id="PTHR11042">
    <property type="entry name" value="EUKARYOTIC TRANSLATION INITIATION FACTOR 2-ALPHA KINASE EIF2-ALPHA KINASE -RELATED"/>
    <property type="match status" value="1"/>
</dbReference>
<accession>A0A4S9CHI8</accession>
<dbReference type="InterPro" id="IPR011009">
    <property type="entry name" value="Kinase-like_dom_sf"/>
</dbReference>
<feature type="compositionally biased region" description="Polar residues" evidence="6">
    <location>
        <begin position="408"/>
        <end position="442"/>
    </location>
</feature>
<dbReference type="GO" id="GO:0005634">
    <property type="term" value="C:nucleus"/>
    <property type="evidence" value="ECO:0007669"/>
    <property type="project" value="TreeGrafter"/>
</dbReference>
<dbReference type="PROSITE" id="PS00108">
    <property type="entry name" value="PROTEIN_KINASE_ST"/>
    <property type="match status" value="1"/>
</dbReference>
<comment type="similarity">
    <text evidence="5">Belongs to the protein kinase superfamily. Ser/Thr protein kinase family. GCN2 subfamily.</text>
</comment>
<feature type="compositionally biased region" description="Polar residues" evidence="6">
    <location>
        <begin position="356"/>
        <end position="378"/>
    </location>
</feature>
<dbReference type="PANTHER" id="PTHR11042:SF190">
    <property type="entry name" value="MITOSIS INHIBITOR PROTEIN KINASE MIK1"/>
    <property type="match status" value="1"/>
</dbReference>
<feature type="domain" description="Protein kinase" evidence="7">
    <location>
        <begin position="16"/>
        <end position="316"/>
    </location>
</feature>
<evidence type="ECO:0000256" key="2">
    <source>
        <dbReference type="ARBA" id="ARBA00022741"/>
    </source>
</evidence>
<protein>
    <submittedName>
        <fullName evidence="8">Kinase-like protein</fullName>
    </submittedName>
</protein>
<evidence type="ECO:0000256" key="6">
    <source>
        <dbReference type="SAM" id="MobiDB-lite"/>
    </source>
</evidence>
<dbReference type="Gene3D" id="1.10.510.10">
    <property type="entry name" value="Transferase(Phosphotransferase) domain 1"/>
    <property type="match status" value="1"/>
</dbReference>
<dbReference type="InterPro" id="IPR050339">
    <property type="entry name" value="CC_SR_Kinase"/>
</dbReference>
<dbReference type="GO" id="GO:0005524">
    <property type="term" value="F:ATP binding"/>
    <property type="evidence" value="ECO:0007669"/>
    <property type="project" value="UniProtKB-KW"/>
</dbReference>
<feature type="region of interest" description="Disordered" evidence="6">
    <location>
        <begin position="537"/>
        <end position="562"/>
    </location>
</feature>
<organism evidence="8">
    <name type="scientific">Aureobasidium pullulans</name>
    <name type="common">Black yeast</name>
    <name type="synonym">Pullularia pullulans</name>
    <dbReference type="NCBI Taxonomy" id="5580"/>
    <lineage>
        <taxon>Eukaryota</taxon>
        <taxon>Fungi</taxon>
        <taxon>Dikarya</taxon>
        <taxon>Ascomycota</taxon>
        <taxon>Pezizomycotina</taxon>
        <taxon>Dothideomycetes</taxon>
        <taxon>Dothideomycetidae</taxon>
        <taxon>Dothideales</taxon>
        <taxon>Saccotheciaceae</taxon>
        <taxon>Aureobasidium</taxon>
    </lineage>
</organism>
<dbReference type="GO" id="GO:0005737">
    <property type="term" value="C:cytoplasm"/>
    <property type="evidence" value="ECO:0007669"/>
    <property type="project" value="TreeGrafter"/>
</dbReference>
<dbReference type="Pfam" id="PF00069">
    <property type="entry name" value="Pkinase"/>
    <property type="match status" value="1"/>
</dbReference>
<feature type="region of interest" description="Disordered" evidence="6">
    <location>
        <begin position="407"/>
        <end position="455"/>
    </location>
</feature>
<dbReference type="PROSITE" id="PS50011">
    <property type="entry name" value="PROTEIN_KINASE_DOM"/>
    <property type="match status" value="1"/>
</dbReference>
<dbReference type="SMART" id="SM00220">
    <property type="entry name" value="S_TKc"/>
    <property type="match status" value="1"/>
</dbReference>
<reference evidence="8" key="1">
    <citation type="submission" date="2018-10" db="EMBL/GenBank/DDBJ databases">
        <title>Fifty Aureobasidium pullulans genomes reveal a recombining polyextremotolerant generalist.</title>
        <authorList>
            <person name="Gostincar C."/>
            <person name="Turk M."/>
            <person name="Zajc J."/>
            <person name="Gunde-Cimerman N."/>
        </authorList>
    </citation>
    <scope>NUCLEOTIDE SEQUENCE [LARGE SCALE GENOMIC DNA]</scope>
    <source>
        <strain evidence="8">EXF-10085</strain>
    </source>
</reference>
<evidence type="ECO:0000256" key="3">
    <source>
        <dbReference type="ARBA" id="ARBA00022777"/>
    </source>
</evidence>
<dbReference type="SUPFAM" id="SSF56112">
    <property type="entry name" value="Protein kinase-like (PK-like)"/>
    <property type="match status" value="1"/>
</dbReference>
<dbReference type="EMBL" id="QZAS01000022">
    <property type="protein sequence ID" value="THX06622.1"/>
    <property type="molecule type" value="Genomic_DNA"/>
</dbReference>
<dbReference type="GO" id="GO:0004672">
    <property type="term" value="F:protein kinase activity"/>
    <property type="evidence" value="ECO:0007669"/>
    <property type="project" value="InterPro"/>
</dbReference>
<keyword evidence="4" id="KW-0067">ATP-binding</keyword>